<evidence type="ECO:0000256" key="9">
    <source>
        <dbReference type="ARBA" id="ARBA00023012"/>
    </source>
</evidence>
<keyword evidence="4" id="KW-0597">Phosphoprotein</keyword>
<evidence type="ECO:0000259" key="13">
    <source>
        <dbReference type="PROSITE" id="PS50109"/>
    </source>
</evidence>
<dbReference type="PANTHER" id="PTHR45436">
    <property type="entry name" value="SENSOR HISTIDINE KINASE YKOH"/>
    <property type="match status" value="1"/>
</dbReference>
<dbReference type="GO" id="GO:0005524">
    <property type="term" value="F:ATP binding"/>
    <property type="evidence" value="ECO:0007669"/>
    <property type="project" value="UniProtKB-KW"/>
</dbReference>
<dbReference type="SMART" id="SM00387">
    <property type="entry name" value="HATPase_c"/>
    <property type="match status" value="1"/>
</dbReference>
<keyword evidence="10 12" id="KW-0472">Membrane</keyword>
<evidence type="ECO:0000256" key="8">
    <source>
        <dbReference type="ARBA" id="ARBA00022989"/>
    </source>
</evidence>
<dbReference type="GO" id="GO:0000155">
    <property type="term" value="F:phosphorelay sensor kinase activity"/>
    <property type="evidence" value="ECO:0007669"/>
    <property type="project" value="InterPro"/>
</dbReference>
<dbReference type="Pfam" id="PF00672">
    <property type="entry name" value="HAMP"/>
    <property type="match status" value="1"/>
</dbReference>
<dbReference type="Gene3D" id="3.30.565.10">
    <property type="entry name" value="Histidine kinase-like ATPase, C-terminal domain"/>
    <property type="match status" value="1"/>
</dbReference>
<evidence type="ECO:0000256" key="12">
    <source>
        <dbReference type="SAM" id="Phobius"/>
    </source>
</evidence>
<dbReference type="GO" id="GO:0005886">
    <property type="term" value="C:plasma membrane"/>
    <property type="evidence" value="ECO:0007669"/>
    <property type="project" value="UniProtKB-SubCell"/>
</dbReference>
<dbReference type="Pfam" id="PF02518">
    <property type="entry name" value="HATPase_c"/>
    <property type="match status" value="1"/>
</dbReference>
<dbReference type="EC" id="2.7.13.3" evidence="3"/>
<dbReference type="InterPro" id="IPR004358">
    <property type="entry name" value="Sig_transdc_His_kin-like_C"/>
</dbReference>
<feature type="domain" description="Histidine kinase" evidence="13">
    <location>
        <begin position="277"/>
        <end position="492"/>
    </location>
</feature>
<organism evidence="15">
    <name type="scientific">Herbiconiux sp. A18JL235</name>
    <dbReference type="NCBI Taxonomy" id="3152363"/>
    <lineage>
        <taxon>Bacteria</taxon>
        <taxon>Bacillati</taxon>
        <taxon>Actinomycetota</taxon>
        <taxon>Actinomycetes</taxon>
        <taxon>Micrococcales</taxon>
        <taxon>Microbacteriaceae</taxon>
        <taxon>Herbiconiux</taxon>
    </lineage>
</organism>
<evidence type="ECO:0000256" key="4">
    <source>
        <dbReference type="ARBA" id="ARBA00022553"/>
    </source>
</evidence>
<dbReference type="SUPFAM" id="SSF158472">
    <property type="entry name" value="HAMP domain-like"/>
    <property type="match status" value="1"/>
</dbReference>
<keyword evidence="7" id="KW-0418">Kinase</keyword>
<evidence type="ECO:0000256" key="2">
    <source>
        <dbReference type="ARBA" id="ARBA00004236"/>
    </source>
</evidence>
<dbReference type="AlphaFoldDB" id="A0AB39BDS7"/>
<dbReference type="Pfam" id="PF00512">
    <property type="entry name" value="HisKA"/>
    <property type="match status" value="1"/>
</dbReference>
<dbReference type="InterPro" id="IPR003594">
    <property type="entry name" value="HATPase_dom"/>
</dbReference>
<keyword evidence="5" id="KW-0808">Transferase</keyword>
<comment type="subcellular location">
    <subcellularLocation>
        <location evidence="2">Cell membrane</location>
    </subcellularLocation>
</comment>
<dbReference type="Gene3D" id="6.10.340.10">
    <property type="match status" value="1"/>
</dbReference>
<feature type="compositionally biased region" description="Low complexity" evidence="11">
    <location>
        <begin position="569"/>
        <end position="579"/>
    </location>
</feature>
<dbReference type="CDD" id="cd00082">
    <property type="entry name" value="HisKA"/>
    <property type="match status" value="1"/>
</dbReference>
<evidence type="ECO:0000259" key="14">
    <source>
        <dbReference type="PROSITE" id="PS50885"/>
    </source>
</evidence>
<evidence type="ECO:0000256" key="1">
    <source>
        <dbReference type="ARBA" id="ARBA00000085"/>
    </source>
</evidence>
<dbReference type="PANTHER" id="PTHR45436:SF5">
    <property type="entry name" value="SENSOR HISTIDINE KINASE TRCS"/>
    <property type="match status" value="1"/>
</dbReference>
<dbReference type="InterPro" id="IPR036097">
    <property type="entry name" value="HisK_dim/P_sf"/>
</dbReference>
<sequence length="592" mass="59312">MSVRLSVRVRILATLLAVAALGMVAAGATAYFVQRERVLSAVDERLVLLAGDVGTVAEEAVADGFDGGSGGGASGGGASGADAGGGVLDDVMTAIVQRVRPGANESSLGIVDGVAALNPGGSLDFRIDRDDALVARVVEETSGGEVVRGTFTAPDGQTLRYVAVPVRVAGDDRSGVFVSVVDLRAELRPLTDAFTTYAVIAAGALVVVAVVGWFVAGRLLAPIRRLTDAADRISASDLSERIPVVGNDDISQLTTTVNGMLDRLEEALTAQRQLLDDVGHELKTPITIVRGHLELVDEDDPADVTATRDLAVDELDRMNGLVDDIARLAAVGRSGAIVREAVDVGELTDRLLAKARGIGDATWVLAGRAGGVASLDVDRITQAVLQLAANAVTHGGSAGQPIELGSAWNDERDPVELRFWVHDHGPGVPVEAQSRIFERFQRVRGGGGRGASGSGLGLAIVAGIAAAHGGSIAVQSSPGNGARFILTVPVEEAVPVSTARGAGAVGVGSARVGDDDRAGASGAGAGGAAAAAAVADDEVVDDGSRRGTTAGAEGAGGASGLDGGGGASGVESAGGASEVEGGRARAREGGGG</sequence>
<evidence type="ECO:0000313" key="15">
    <source>
        <dbReference type="EMBL" id="XDI04187.1"/>
    </source>
</evidence>
<dbReference type="InterPro" id="IPR003661">
    <property type="entry name" value="HisK_dim/P_dom"/>
</dbReference>
<dbReference type="CDD" id="cd06225">
    <property type="entry name" value="HAMP"/>
    <property type="match status" value="1"/>
</dbReference>
<feature type="compositionally biased region" description="Gly residues" evidence="11">
    <location>
        <begin position="553"/>
        <end position="568"/>
    </location>
</feature>
<dbReference type="PROSITE" id="PS50885">
    <property type="entry name" value="HAMP"/>
    <property type="match status" value="1"/>
</dbReference>
<feature type="domain" description="HAMP" evidence="14">
    <location>
        <begin position="217"/>
        <end position="269"/>
    </location>
</feature>
<dbReference type="CDD" id="cd00075">
    <property type="entry name" value="HATPase"/>
    <property type="match status" value="1"/>
</dbReference>
<name>A0AB39BDS7_9MICO</name>
<evidence type="ECO:0000256" key="6">
    <source>
        <dbReference type="ARBA" id="ARBA00022692"/>
    </source>
</evidence>
<dbReference type="InterPro" id="IPR036890">
    <property type="entry name" value="HATPase_C_sf"/>
</dbReference>
<dbReference type="EMBL" id="CP162511">
    <property type="protein sequence ID" value="XDI04187.1"/>
    <property type="molecule type" value="Genomic_DNA"/>
</dbReference>
<reference evidence="15" key="1">
    <citation type="submission" date="2024-05" db="EMBL/GenBank/DDBJ databases">
        <title>Herbiconiux sp. A18JL235.</title>
        <authorList>
            <person name="Zhang G."/>
        </authorList>
    </citation>
    <scope>NUCLEOTIDE SEQUENCE</scope>
    <source>
        <strain evidence="15">A18JL235</strain>
    </source>
</reference>
<proteinExistence type="predicted"/>
<accession>A0AB39BDS7</accession>
<keyword evidence="15" id="KW-0067">ATP-binding</keyword>
<dbReference type="PROSITE" id="PS50109">
    <property type="entry name" value="HIS_KIN"/>
    <property type="match status" value="1"/>
</dbReference>
<evidence type="ECO:0000256" key="3">
    <source>
        <dbReference type="ARBA" id="ARBA00012438"/>
    </source>
</evidence>
<evidence type="ECO:0000256" key="5">
    <source>
        <dbReference type="ARBA" id="ARBA00022679"/>
    </source>
</evidence>
<keyword evidence="6 12" id="KW-0812">Transmembrane</keyword>
<gene>
    <name evidence="15" type="ORF">ABFY20_12610</name>
</gene>
<evidence type="ECO:0000256" key="10">
    <source>
        <dbReference type="ARBA" id="ARBA00023136"/>
    </source>
</evidence>
<keyword evidence="15" id="KW-0547">Nucleotide-binding</keyword>
<dbReference type="Gene3D" id="1.10.287.130">
    <property type="match status" value="1"/>
</dbReference>
<dbReference type="SUPFAM" id="SSF55874">
    <property type="entry name" value="ATPase domain of HSP90 chaperone/DNA topoisomerase II/histidine kinase"/>
    <property type="match status" value="1"/>
</dbReference>
<dbReference type="RefSeq" id="WP_368496597.1">
    <property type="nucleotide sequence ID" value="NZ_CP162511.1"/>
</dbReference>
<dbReference type="SMART" id="SM00304">
    <property type="entry name" value="HAMP"/>
    <property type="match status" value="1"/>
</dbReference>
<dbReference type="SMART" id="SM00388">
    <property type="entry name" value="HisKA"/>
    <property type="match status" value="1"/>
</dbReference>
<dbReference type="PRINTS" id="PR00344">
    <property type="entry name" value="BCTRLSENSOR"/>
</dbReference>
<comment type="catalytic activity">
    <reaction evidence="1">
        <text>ATP + protein L-histidine = ADP + protein N-phospho-L-histidine.</text>
        <dbReference type="EC" id="2.7.13.3"/>
    </reaction>
</comment>
<feature type="transmembrane region" description="Helical" evidence="12">
    <location>
        <begin position="194"/>
        <end position="216"/>
    </location>
</feature>
<keyword evidence="9" id="KW-0902">Two-component regulatory system</keyword>
<dbReference type="InterPro" id="IPR005467">
    <property type="entry name" value="His_kinase_dom"/>
</dbReference>
<evidence type="ECO:0000256" key="7">
    <source>
        <dbReference type="ARBA" id="ARBA00022777"/>
    </source>
</evidence>
<protein>
    <recommendedName>
        <fullName evidence="3">histidine kinase</fullName>
        <ecNumber evidence="3">2.7.13.3</ecNumber>
    </recommendedName>
</protein>
<evidence type="ECO:0000256" key="11">
    <source>
        <dbReference type="SAM" id="MobiDB-lite"/>
    </source>
</evidence>
<keyword evidence="8 12" id="KW-1133">Transmembrane helix</keyword>
<feature type="region of interest" description="Disordered" evidence="11">
    <location>
        <begin position="536"/>
        <end position="592"/>
    </location>
</feature>
<feature type="compositionally biased region" description="Basic and acidic residues" evidence="11">
    <location>
        <begin position="580"/>
        <end position="592"/>
    </location>
</feature>
<dbReference type="InterPro" id="IPR003660">
    <property type="entry name" value="HAMP_dom"/>
</dbReference>
<dbReference type="SUPFAM" id="SSF47384">
    <property type="entry name" value="Homodimeric domain of signal transducing histidine kinase"/>
    <property type="match status" value="1"/>
</dbReference>
<dbReference type="InterPro" id="IPR050428">
    <property type="entry name" value="TCS_sensor_his_kinase"/>
</dbReference>